<dbReference type="PANTHER" id="PTHR30026:SF20">
    <property type="entry name" value="OUTER MEMBRANE PROTEIN TOLC"/>
    <property type="match status" value="1"/>
</dbReference>
<feature type="coiled-coil region" evidence="8">
    <location>
        <begin position="78"/>
        <end position="138"/>
    </location>
</feature>
<evidence type="ECO:0000256" key="2">
    <source>
        <dbReference type="ARBA" id="ARBA00007613"/>
    </source>
</evidence>
<keyword evidence="3" id="KW-0813">Transport</keyword>
<dbReference type="GO" id="GO:0009279">
    <property type="term" value="C:cell outer membrane"/>
    <property type="evidence" value="ECO:0007669"/>
    <property type="project" value="UniProtKB-SubCell"/>
</dbReference>
<dbReference type="Pfam" id="PF02321">
    <property type="entry name" value="OEP"/>
    <property type="match status" value="2"/>
</dbReference>
<keyword evidence="8" id="KW-0175">Coiled coil</keyword>
<dbReference type="Proteomes" id="UP000277457">
    <property type="component" value="Unassembled WGS sequence"/>
</dbReference>
<dbReference type="Gene3D" id="1.20.1600.10">
    <property type="entry name" value="Outer membrane efflux proteins (OEP)"/>
    <property type="match status" value="2"/>
</dbReference>
<evidence type="ECO:0000256" key="7">
    <source>
        <dbReference type="ARBA" id="ARBA00023237"/>
    </source>
</evidence>
<protein>
    <recommendedName>
        <fullName evidence="11">TolC family protein</fullName>
    </recommendedName>
</protein>
<keyword evidence="7" id="KW-0998">Cell outer membrane</keyword>
<keyword evidence="6" id="KW-0472">Membrane</keyword>
<dbReference type="AlphaFoldDB" id="A0A662D6I2"/>
<dbReference type="PANTHER" id="PTHR30026">
    <property type="entry name" value="OUTER MEMBRANE PROTEIN TOLC"/>
    <property type="match status" value="1"/>
</dbReference>
<evidence type="ECO:0000256" key="8">
    <source>
        <dbReference type="SAM" id="Coils"/>
    </source>
</evidence>
<dbReference type="GO" id="GO:0015562">
    <property type="term" value="F:efflux transmembrane transporter activity"/>
    <property type="evidence" value="ECO:0007669"/>
    <property type="project" value="InterPro"/>
</dbReference>
<dbReference type="EMBL" id="QMPY01000020">
    <property type="protein sequence ID" value="RLE08521.1"/>
    <property type="molecule type" value="Genomic_DNA"/>
</dbReference>
<accession>A0A662D6I2</accession>
<feature type="coiled-coil region" evidence="8">
    <location>
        <begin position="218"/>
        <end position="297"/>
    </location>
</feature>
<organism evidence="9 10">
    <name type="scientific">Aerophobetes bacterium</name>
    <dbReference type="NCBI Taxonomy" id="2030807"/>
    <lineage>
        <taxon>Bacteria</taxon>
        <taxon>Candidatus Aerophobota</taxon>
    </lineage>
</organism>
<keyword evidence="4" id="KW-1134">Transmembrane beta strand</keyword>
<name>A0A662D6I2_UNCAE</name>
<evidence type="ECO:0000313" key="9">
    <source>
        <dbReference type="EMBL" id="RLE08521.1"/>
    </source>
</evidence>
<sequence length="359" mass="40929">MRKAISFGIILMALIGLSAFNCLAQEAKIMELSLAKSIEMSLQNNLELKQASYNLNLRETEYEEAKANNLLNTSIISLKSAELNLKKAKDAFEEKKKQLIFEEVPNKYFEVLKCQEKVKIEQISVEQAKENLQIIKNKFSLGDANELDVMQAEVGLSLAQLSLTQAENDLTTAKMNFNYVIGFPLDTPIKLTDSFSLEPLQITLEESIKKALQNRYEISQAQDEVELAKLKLSLKQNEYTSEIERKKAEIELKEKQAKLEQLKQEIPLEVTTSFLELKEKEKNVEISKKQEKEKEESYRIAQVQYKTGLITATSLLDSQIDLTQAKINALEALFSYNLAKNKFLKSLGGEIKESEKRSR</sequence>
<proteinExistence type="inferred from homology"/>
<evidence type="ECO:0008006" key="11">
    <source>
        <dbReference type="Google" id="ProtNLM"/>
    </source>
</evidence>
<gene>
    <name evidence="9" type="ORF">DRZ78_00920</name>
</gene>
<dbReference type="SUPFAM" id="SSF56954">
    <property type="entry name" value="Outer membrane efflux proteins (OEP)"/>
    <property type="match status" value="1"/>
</dbReference>
<evidence type="ECO:0000256" key="5">
    <source>
        <dbReference type="ARBA" id="ARBA00022692"/>
    </source>
</evidence>
<comment type="caution">
    <text evidence="9">The sequence shown here is derived from an EMBL/GenBank/DDBJ whole genome shotgun (WGS) entry which is preliminary data.</text>
</comment>
<reference evidence="9 10" key="1">
    <citation type="submission" date="2018-06" db="EMBL/GenBank/DDBJ databases">
        <title>Extensive metabolic versatility and redundancy in microbially diverse, dynamic hydrothermal sediments.</title>
        <authorList>
            <person name="Dombrowski N."/>
            <person name="Teske A."/>
            <person name="Baker B.J."/>
        </authorList>
    </citation>
    <scope>NUCLEOTIDE SEQUENCE [LARGE SCALE GENOMIC DNA]</scope>
    <source>
        <strain evidence="9">B7_G13</strain>
    </source>
</reference>
<dbReference type="InterPro" id="IPR051906">
    <property type="entry name" value="TolC-like"/>
</dbReference>
<dbReference type="GO" id="GO:0015288">
    <property type="term" value="F:porin activity"/>
    <property type="evidence" value="ECO:0007669"/>
    <property type="project" value="TreeGrafter"/>
</dbReference>
<evidence type="ECO:0000256" key="1">
    <source>
        <dbReference type="ARBA" id="ARBA00004442"/>
    </source>
</evidence>
<dbReference type="InterPro" id="IPR003423">
    <property type="entry name" value="OMP_efflux"/>
</dbReference>
<evidence type="ECO:0000256" key="3">
    <source>
        <dbReference type="ARBA" id="ARBA00022448"/>
    </source>
</evidence>
<evidence type="ECO:0000256" key="6">
    <source>
        <dbReference type="ARBA" id="ARBA00023136"/>
    </source>
</evidence>
<evidence type="ECO:0000256" key="4">
    <source>
        <dbReference type="ARBA" id="ARBA00022452"/>
    </source>
</evidence>
<keyword evidence="5" id="KW-0812">Transmembrane</keyword>
<dbReference type="GO" id="GO:1990281">
    <property type="term" value="C:efflux pump complex"/>
    <property type="evidence" value="ECO:0007669"/>
    <property type="project" value="TreeGrafter"/>
</dbReference>
<comment type="similarity">
    <text evidence="2">Belongs to the outer membrane factor (OMF) (TC 1.B.17) family.</text>
</comment>
<comment type="subcellular location">
    <subcellularLocation>
        <location evidence="1">Cell outer membrane</location>
    </subcellularLocation>
</comment>
<evidence type="ECO:0000313" key="10">
    <source>
        <dbReference type="Proteomes" id="UP000277457"/>
    </source>
</evidence>